<dbReference type="AlphaFoldDB" id="A0A1N6QCY7"/>
<evidence type="ECO:0000313" key="2">
    <source>
        <dbReference type="Proteomes" id="UP000185841"/>
    </source>
</evidence>
<protein>
    <submittedName>
        <fullName evidence="1">Uncharacterized protein</fullName>
    </submittedName>
</protein>
<gene>
    <name evidence="1" type="ORF">SAMN05878282_102384</name>
</gene>
<organism evidence="1 2">
    <name type="scientific">Aquipseudomonas alcaligenes</name>
    <name type="common">Pseudomonas alcaligenes</name>
    <dbReference type="NCBI Taxonomy" id="43263"/>
    <lineage>
        <taxon>Bacteria</taxon>
        <taxon>Pseudomonadati</taxon>
        <taxon>Pseudomonadota</taxon>
        <taxon>Gammaproteobacteria</taxon>
        <taxon>Pseudomonadales</taxon>
        <taxon>Pseudomonadaceae</taxon>
        <taxon>Aquipseudomonas</taxon>
    </lineage>
</organism>
<reference evidence="1 2" key="1">
    <citation type="submission" date="2017-01" db="EMBL/GenBank/DDBJ databases">
        <authorList>
            <person name="Mah S.A."/>
            <person name="Swanson W.J."/>
            <person name="Moy G.W."/>
            <person name="Vacquier V.D."/>
        </authorList>
    </citation>
    <scope>NUCLEOTIDE SEQUENCE [LARGE SCALE GENOMIC DNA]</scope>
    <source>
        <strain evidence="1 2">RU36E</strain>
    </source>
</reference>
<name>A0A1N6QCY7_AQUAC</name>
<proteinExistence type="predicted"/>
<dbReference type="RefSeq" id="WP_167629383.1">
    <property type="nucleotide sequence ID" value="NZ_CALTXO010000010.1"/>
</dbReference>
<dbReference type="GeneID" id="58840758"/>
<dbReference type="EMBL" id="FTMP01000002">
    <property type="protein sequence ID" value="SIQ14481.1"/>
    <property type="molecule type" value="Genomic_DNA"/>
</dbReference>
<evidence type="ECO:0000313" key="1">
    <source>
        <dbReference type="EMBL" id="SIQ14481.1"/>
    </source>
</evidence>
<sequence>MKEQRKYLALRAHIETLLQDGAQIVSRTPFTLRISGHLFRVQHGMLIGNSVAA</sequence>
<dbReference type="Proteomes" id="UP000185841">
    <property type="component" value="Unassembled WGS sequence"/>
</dbReference>
<accession>A0A1N6QCY7</accession>